<dbReference type="InterPro" id="IPR043519">
    <property type="entry name" value="NT_sf"/>
</dbReference>
<keyword evidence="2" id="KW-1185">Reference proteome</keyword>
<evidence type="ECO:0000313" key="2">
    <source>
        <dbReference type="Proteomes" id="UP001427805"/>
    </source>
</evidence>
<comment type="caution">
    <text evidence="1">The sequence shown here is derived from an EMBL/GenBank/DDBJ whole genome shotgun (WGS) entry which is preliminary data.</text>
</comment>
<organism evidence="1 2">
    <name type="scientific">Sphingomonas rustica</name>
    <dbReference type="NCBI Taxonomy" id="3103142"/>
    <lineage>
        <taxon>Bacteria</taxon>
        <taxon>Pseudomonadati</taxon>
        <taxon>Pseudomonadota</taxon>
        <taxon>Alphaproteobacteria</taxon>
        <taxon>Sphingomonadales</taxon>
        <taxon>Sphingomonadaceae</taxon>
        <taxon>Sphingomonas</taxon>
    </lineage>
</organism>
<protein>
    <recommendedName>
        <fullName evidence="3">Polymerase nucleotidyl transferase domain-containing protein</fullName>
    </recommendedName>
</protein>
<reference evidence="1 2" key="1">
    <citation type="submission" date="2024-05" db="EMBL/GenBank/DDBJ databases">
        <title>Sphingomonas sp. HF-S3 16S ribosomal RNA gene Genome sequencing and assembly.</title>
        <authorList>
            <person name="Lee H."/>
        </authorList>
    </citation>
    <scope>NUCLEOTIDE SEQUENCE [LARGE SCALE GENOMIC DNA]</scope>
    <source>
        <strain evidence="1 2">HF-S3</strain>
    </source>
</reference>
<sequence>MSSTYEKTTETSNAALRALRKSLTPIVPASAVALTCGSYARREATIGSDLDFYVLVPDLEQADPAWFGDAKTAITHVVSKPPAADGAFESLIRKDEILANFGGDKDVNKTITRRMLYLLEGEYLTNEVEFKDIRRKIIARYVSETREDHHIAQYLLNDIIRYWRTITVDYAFKTQEANKPWAIRNIKLVFSRKLIYASGLFSVAMTADRSQQAKIEILEELFSMTPLDRMTHICGESRTRELLNSYNIFLSRIDDETSRQHLEALSKKDRDTDETFRELKNEGYRFASELLMAFEKTFHSTHPIHRAVVF</sequence>
<evidence type="ECO:0008006" key="3">
    <source>
        <dbReference type="Google" id="ProtNLM"/>
    </source>
</evidence>
<accession>A0ABV0B8R9</accession>
<name>A0ABV0B8R9_9SPHN</name>
<dbReference type="Proteomes" id="UP001427805">
    <property type="component" value="Unassembled WGS sequence"/>
</dbReference>
<proteinExistence type="predicted"/>
<dbReference type="SUPFAM" id="SSF81301">
    <property type="entry name" value="Nucleotidyltransferase"/>
    <property type="match status" value="1"/>
</dbReference>
<dbReference type="RefSeq" id="WP_346246980.1">
    <property type="nucleotide sequence ID" value="NZ_JBDIZK010000007.1"/>
</dbReference>
<dbReference type="EMBL" id="JBDIZK010000007">
    <property type="protein sequence ID" value="MEN3747964.1"/>
    <property type="molecule type" value="Genomic_DNA"/>
</dbReference>
<evidence type="ECO:0000313" key="1">
    <source>
        <dbReference type="EMBL" id="MEN3747964.1"/>
    </source>
</evidence>
<gene>
    <name evidence="1" type="ORF">TPR58_12380</name>
</gene>